<reference evidence="4 5" key="2">
    <citation type="journal article" date="2011" name="Stand. Genomic Sci.">
        <title>Complete genome sequence of Oceanithermus profundus type strain (506).</title>
        <authorList>
            <person name="Pati A."/>
            <person name="Zhang X."/>
            <person name="Lapidus A."/>
            <person name="Nolan M."/>
            <person name="Lucas S."/>
            <person name="Del Rio T.G."/>
            <person name="Tice H."/>
            <person name="Cheng J.F."/>
            <person name="Tapia R."/>
            <person name="Han C."/>
            <person name="Goodwin L."/>
            <person name="Pitluck S."/>
            <person name="Liolios K."/>
            <person name="Pagani I."/>
            <person name="Ivanova N."/>
            <person name="Mavromatis K."/>
            <person name="Chen A."/>
            <person name="Palaniappan K."/>
            <person name="Hauser L."/>
            <person name="Jeffries C.D."/>
            <person name="Brambilla E.M."/>
            <person name="Rohl A."/>
            <person name="Mwirichia R."/>
            <person name="Rohde M."/>
            <person name="Tindall B.J."/>
            <person name="Sikorski J."/>
            <person name="Wirth R."/>
            <person name="Goker M."/>
            <person name="Woyke T."/>
            <person name="Detter J.C."/>
            <person name="Bristow J."/>
            <person name="Eisen J.A."/>
            <person name="Markowitz V."/>
            <person name="Hugenholtz P."/>
            <person name="Kyrpides N.C."/>
            <person name="Klenk H.P."/>
            <person name="Land M."/>
        </authorList>
    </citation>
    <scope>NUCLEOTIDE SEQUENCE [LARGE SCALE GENOMIC DNA]</scope>
    <source>
        <strain evidence="5">DSM 14977 / NBRC 100410 / VKM B-2274 / 506</strain>
    </source>
</reference>
<accession>E4U5E3</accession>
<dbReference type="GO" id="GO:0047310">
    <property type="term" value="F:glutamine-scyllo-inositol transaminase activity"/>
    <property type="evidence" value="ECO:0007669"/>
    <property type="project" value="UniProtKB-EC"/>
</dbReference>
<dbReference type="PIRSF" id="PIRSF000390">
    <property type="entry name" value="PLP_StrS"/>
    <property type="match status" value="1"/>
</dbReference>
<dbReference type="EMBL" id="CP002361">
    <property type="protein sequence ID" value="ADR37617.1"/>
    <property type="molecule type" value="Genomic_DNA"/>
</dbReference>
<dbReference type="NCBIfam" id="TIGR03588">
    <property type="entry name" value="PseC"/>
    <property type="match status" value="1"/>
</dbReference>
<dbReference type="HOGENOM" id="CLU_033332_7_2_0"/>
<keyword evidence="5" id="KW-1185">Reference proteome</keyword>
<feature type="modified residue" description="N6-(pyridoxal phosphate)lysine" evidence="2">
    <location>
        <position position="183"/>
    </location>
</feature>
<keyword evidence="4" id="KW-0808">Transferase</keyword>
<dbReference type="KEGG" id="opr:Ocepr_2168"/>
<dbReference type="Proteomes" id="UP000008722">
    <property type="component" value="Chromosome"/>
</dbReference>
<evidence type="ECO:0000256" key="3">
    <source>
        <dbReference type="RuleBase" id="RU004508"/>
    </source>
</evidence>
<protein>
    <submittedName>
        <fullName evidence="4">UDP-4-keto-6-deoxy-N-acetylglucosamine 4-aminotransferase</fullName>
        <ecNumber evidence="4">2.6.1.50</ecNumber>
    </submittedName>
</protein>
<comment type="similarity">
    <text evidence="3">Belongs to the DegT/DnrJ/EryC1 family.</text>
</comment>
<dbReference type="OrthoDB" id="9810913at2"/>
<keyword evidence="2 3" id="KW-0663">Pyridoxal phosphate</keyword>
<evidence type="ECO:0000313" key="5">
    <source>
        <dbReference type="Proteomes" id="UP000008722"/>
    </source>
</evidence>
<dbReference type="InterPro" id="IPR015422">
    <property type="entry name" value="PyrdxlP-dep_Trfase_small"/>
</dbReference>
<gene>
    <name evidence="4" type="ordered locus">Ocepr_2168</name>
</gene>
<dbReference type="GO" id="GO:0030170">
    <property type="term" value="F:pyridoxal phosphate binding"/>
    <property type="evidence" value="ECO:0007669"/>
    <property type="project" value="TreeGrafter"/>
</dbReference>
<dbReference type="InterPro" id="IPR015424">
    <property type="entry name" value="PyrdxlP-dep_Trfase"/>
</dbReference>
<evidence type="ECO:0000256" key="1">
    <source>
        <dbReference type="PIRSR" id="PIRSR000390-1"/>
    </source>
</evidence>
<dbReference type="PANTHER" id="PTHR30244">
    <property type="entry name" value="TRANSAMINASE"/>
    <property type="match status" value="1"/>
</dbReference>
<evidence type="ECO:0000313" key="4">
    <source>
        <dbReference type="EMBL" id="ADR37617.1"/>
    </source>
</evidence>
<dbReference type="InterPro" id="IPR000653">
    <property type="entry name" value="DegT/StrS_aminotransferase"/>
</dbReference>
<dbReference type="AlphaFoldDB" id="E4U5E3"/>
<dbReference type="Pfam" id="PF01041">
    <property type="entry name" value="DegT_DnrJ_EryC1"/>
    <property type="match status" value="1"/>
</dbReference>
<dbReference type="SUPFAM" id="SSF53383">
    <property type="entry name" value="PLP-dependent transferases"/>
    <property type="match status" value="1"/>
</dbReference>
<sequence>MSEFVPYGRQWIDEDDIQSVVEVLRSDFLTTGPMVRRFEEALERYTGSRHAVALNSGTSALHAAYFAAGLRPGDEIVTTPLTFAATANAALYLGAQVRFVDVEPDTGNLDPAALPQAVGERTRLIVPVDYTGHPADYDAITRVARTHGLRVVADAAHSLGAYYKGRPVGTLADATELSFHPVKPVTTAEGGAVLTDDPVLAERAATFRSHGIVRDPARMQQAEGPWYYEVQQLGYNYRLTDVQSALGLSQLRKLDAFIARRRAIAERYFENLRDLPQLQLPAVRPDVKPGWHLFVVRVVEPKRRRAFFERLRDLGLGVQVHYIPVHWHPIYQELGFKRGQFPRAEDYYARAVSLPIFPKMSDADVDSVIERVRRAVREVL</sequence>
<dbReference type="PANTHER" id="PTHR30244:SF34">
    <property type="entry name" value="DTDP-4-AMINO-4,6-DIDEOXYGALACTOSE TRANSAMINASE"/>
    <property type="match status" value="1"/>
</dbReference>
<dbReference type="Gene3D" id="3.90.1150.10">
    <property type="entry name" value="Aspartate Aminotransferase, domain 1"/>
    <property type="match status" value="1"/>
</dbReference>
<dbReference type="InterPro" id="IPR015421">
    <property type="entry name" value="PyrdxlP-dep_Trfase_major"/>
</dbReference>
<keyword evidence="4" id="KW-0032">Aminotransferase</keyword>
<feature type="active site" description="Proton acceptor" evidence="1">
    <location>
        <position position="183"/>
    </location>
</feature>
<dbReference type="CDD" id="cd00616">
    <property type="entry name" value="AHBA_syn"/>
    <property type="match status" value="1"/>
</dbReference>
<dbReference type="Gene3D" id="3.40.640.10">
    <property type="entry name" value="Type I PLP-dependent aspartate aminotransferase-like (Major domain)"/>
    <property type="match status" value="1"/>
</dbReference>
<dbReference type="RefSeq" id="WP_013458787.1">
    <property type="nucleotide sequence ID" value="NC_014761.1"/>
</dbReference>
<name>E4U5E3_OCEP5</name>
<dbReference type="eggNOG" id="COG0399">
    <property type="taxonomic scope" value="Bacteria"/>
</dbReference>
<dbReference type="InterPro" id="IPR020026">
    <property type="entry name" value="PseC"/>
</dbReference>
<reference evidence="5" key="1">
    <citation type="submission" date="2010-11" db="EMBL/GenBank/DDBJ databases">
        <title>The complete sequence of chromosome of Oceanithermus profundus DSM 14977.</title>
        <authorList>
            <consortium name="US DOE Joint Genome Institute (JGI-PGF)"/>
            <person name="Lucas S."/>
            <person name="Copeland A."/>
            <person name="Lapidus A."/>
            <person name="Bruce D."/>
            <person name="Goodwin L."/>
            <person name="Pitluck S."/>
            <person name="Kyrpides N."/>
            <person name="Mavromatis K."/>
            <person name="Pagani I."/>
            <person name="Ivanova N."/>
            <person name="Zhang X."/>
            <person name="Brettin T."/>
            <person name="Detter J.C."/>
            <person name="Tapia R."/>
            <person name="Han C."/>
            <person name="Land M."/>
            <person name="Hauser L."/>
            <person name="Markowitz V."/>
            <person name="Cheng J.-F."/>
            <person name="Hugenholtz P."/>
            <person name="Woyke T."/>
            <person name="Wu D."/>
            <person name="Tindall B."/>
            <person name="Faehnrich R."/>
            <person name="Brambilla E."/>
            <person name="Klenk H.-P."/>
            <person name="Eisen J.A."/>
        </authorList>
    </citation>
    <scope>NUCLEOTIDE SEQUENCE [LARGE SCALE GENOMIC DNA]</scope>
    <source>
        <strain evidence="5">DSM 14977 / NBRC 100410 / VKM B-2274 / 506</strain>
    </source>
</reference>
<organism evidence="4 5">
    <name type="scientific">Oceanithermus profundus (strain DSM 14977 / NBRC 100410 / VKM B-2274 / 506)</name>
    <dbReference type="NCBI Taxonomy" id="670487"/>
    <lineage>
        <taxon>Bacteria</taxon>
        <taxon>Thermotogati</taxon>
        <taxon>Deinococcota</taxon>
        <taxon>Deinococci</taxon>
        <taxon>Thermales</taxon>
        <taxon>Thermaceae</taxon>
        <taxon>Oceanithermus</taxon>
    </lineage>
</organism>
<dbReference type="GO" id="GO:0000271">
    <property type="term" value="P:polysaccharide biosynthetic process"/>
    <property type="evidence" value="ECO:0007669"/>
    <property type="project" value="TreeGrafter"/>
</dbReference>
<dbReference type="STRING" id="670487.Ocepr_2168"/>
<evidence type="ECO:0000256" key="2">
    <source>
        <dbReference type="PIRSR" id="PIRSR000390-2"/>
    </source>
</evidence>
<dbReference type="EC" id="2.6.1.50" evidence="4"/>
<proteinExistence type="inferred from homology"/>